<organism evidence="2 3">
    <name type="scientific">Trema orientale</name>
    <name type="common">Charcoal tree</name>
    <name type="synonym">Celtis orientalis</name>
    <dbReference type="NCBI Taxonomy" id="63057"/>
    <lineage>
        <taxon>Eukaryota</taxon>
        <taxon>Viridiplantae</taxon>
        <taxon>Streptophyta</taxon>
        <taxon>Embryophyta</taxon>
        <taxon>Tracheophyta</taxon>
        <taxon>Spermatophyta</taxon>
        <taxon>Magnoliopsida</taxon>
        <taxon>eudicotyledons</taxon>
        <taxon>Gunneridae</taxon>
        <taxon>Pentapetalae</taxon>
        <taxon>rosids</taxon>
        <taxon>fabids</taxon>
        <taxon>Rosales</taxon>
        <taxon>Cannabaceae</taxon>
        <taxon>Trema</taxon>
    </lineage>
</organism>
<dbReference type="EMBL" id="JXTC01000021">
    <property type="protein sequence ID" value="PON98923.1"/>
    <property type="molecule type" value="Genomic_DNA"/>
</dbReference>
<keyword evidence="1" id="KW-1133">Transmembrane helix</keyword>
<sequence length="318" mass="36736">MENQSLLANQKLSEATDILKEAVKVFAKNLNFIIFTIITSLPFFFFLVYYETFLQEFLVETSQILQHNPKYFKHYWPTPLDITRKLDKNFVYQIIQLGSLYLVPLHLLELSTVLVIVDLASKIYNEDTSSLTLKGMIEKPFYGTRLKGSLITFIYVIFLSTCTLLGLIWLVTTYFVVLRNPSYDILSGLVCGTAFVLLLRKYLEWHALWNMSLVISILEGLYGVEALALSAYFSKGNERRGYVLMLVFFVWGQSLRLPCLYFGCFQTELWIVPQMSLFCFGNVLKWVACVVYFHDCKNRILEKKSNEDVGIKVEAVDA</sequence>
<dbReference type="OrthoDB" id="1095660at2759"/>
<feature type="transmembrane region" description="Helical" evidence="1">
    <location>
        <begin position="241"/>
        <end position="263"/>
    </location>
</feature>
<comment type="caution">
    <text evidence="2">The sequence shown here is derived from an EMBL/GenBank/DDBJ whole genome shotgun (WGS) entry which is preliminary data.</text>
</comment>
<keyword evidence="3" id="KW-1185">Reference proteome</keyword>
<accession>A0A2P5FME7</accession>
<dbReference type="PANTHER" id="PTHR36714:SF7">
    <property type="entry name" value="TRANSMEMBRANE PROTEIN"/>
    <property type="match status" value="1"/>
</dbReference>
<feature type="transmembrane region" description="Helical" evidence="1">
    <location>
        <begin position="30"/>
        <end position="50"/>
    </location>
</feature>
<protein>
    <submittedName>
        <fullName evidence="2">Transmembrane protein</fullName>
    </submittedName>
</protein>
<gene>
    <name evidence="2" type="ORF">TorRG33x02_051600</name>
</gene>
<name>A0A2P5FME7_TREOI</name>
<dbReference type="InParanoid" id="A0A2P5FME7"/>
<dbReference type="Proteomes" id="UP000237000">
    <property type="component" value="Unassembled WGS sequence"/>
</dbReference>
<evidence type="ECO:0000313" key="3">
    <source>
        <dbReference type="Proteomes" id="UP000237000"/>
    </source>
</evidence>
<dbReference type="AlphaFoldDB" id="A0A2P5FME7"/>
<evidence type="ECO:0000256" key="1">
    <source>
        <dbReference type="SAM" id="Phobius"/>
    </source>
</evidence>
<feature type="transmembrane region" description="Helical" evidence="1">
    <location>
        <begin position="185"/>
        <end position="203"/>
    </location>
</feature>
<keyword evidence="1 2" id="KW-0812">Transmembrane</keyword>
<evidence type="ECO:0000313" key="2">
    <source>
        <dbReference type="EMBL" id="PON98923.1"/>
    </source>
</evidence>
<proteinExistence type="predicted"/>
<reference evidence="3" key="1">
    <citation type="submission" date="2016-06" db="EMBL/GenBank/DDBJ databases">
        <title>Parallel loss of symbiosis genes in relatives of nitrogen-fixing non-legume Parasponia.</title>
        <authorList>
            <person name="Van Velzen R."/>
            <person name="Holmer R."/>
            <person name="Bu F."/>
            <person name="Rutten L."/>
            <person name="Van Zeijl A."/>
            <person name="Liu W."/>
            <person name="Santuari L."/>
            <person name="Cao Q."/>
            <person name="Sharma T."/>
            <person name="Shen D."/>
            <person name="Roswanjaya Y."/>
            <person name="Wardhani T."/>
            <person name="Kalhor M.S."/>
            <person name="Jansen J."/>
            <person name="Van den Hoogen J."/>
            <person name="Gungor B."/>
            <person name="Hartog M."/>
            <person name="Hontelez J."/>
            <person name="Verver J."/>
            <person name="Yang W.-C."/>
            <person name="Schijlen E."/>
            <person name="Repin R."/>
            <person name="Schilthuizen M."/>
            <person name="Schranz E."/>
            <person name="Heidstra R."/>
            <person name="Miyata K."/>
            <person name="Fedorova E."/>
            <person name="Kohlen W."/>
            <person name="Bisseling T."/>
            <person name="Smit S."/>
            <person name="Geurts R."/>
        </authorList>
    </citation>
    <scope>NUCLEOTIDE SEQUENCE [LARGE SCALE GENOMIC DNA]</scope>
    <source>
        <strain evidence="3">cv. RG33-2</strain>
    </source>
</reference>
<keyword evidence="1" id="KW-0472">Membrane</keyword>
<dbReference type="FunCoup" id="A0A2P5FME7">
    <property type="interactions" value="18"/>
</dbReference>
<feature type="transmembrane region" description="Helical" evidence="1">
    <location>
        <begin position="150"/>
        <end position="178"/>
    </location>
</feature>
<feature type="transmembrane region" description="Helical" evidence="1">
    <location>
        <begin position="209"/>
        <end position="229"/>
    </location>
</feature>
<dbReference type="PANTHER" id="PTHR36714">
    <property type="entry name" value="T23E23.1"/>
    <property type="match status" value="1"/>
</dbReference>